<dbReference type="InterPro" id="IPR010177">
    <property type="entry name" value="Paired_CXXCH_1"/>
</dbReference>
<dbReference type="Proteomes" id="UP000462362">
    <property type="component" value="Unassembled WGS sequence"/>
</dbReference>
<evidence type="ECO:0000256" key="7">
    <source>
        <dbReference type="ARBA" id="ARBA00023004"/>
    </source>
</evidence>
<keyword evidence="7" id="KW-0408">Iron</keyword>
<dbReference type="GeneID" id="300395514"/>
<dbReference type="NCBIfam" id="TIGR01905">
    <property type="entry name" value="paired_CXXCH_1"/>
    <property type="match status" value="1"/>
</dbReference>
<comment type="caution">
    <text evidence="9">The sequence shown here is derived from an EMBL/GenBank/DDBJ whole genome shotgun (WGS) entry which is preliminary data.</text>
</comment>
<proteinExistence type="predicted"/>
<accession>A0A6I3S1X7</accession>
<comment type="subcellular location">
    <subcellularLocation>
        <location evidence="2">Cell envelope</location>
    </subcellularLocation>
</comment>
<dbReference type="AlphaFoldDB" id="A0A6I3S1X7"/>
<evidence type="ECO:0000313" key="10">
    <source>
        <dbReference type="Proteomes" id="UP000462362"/>
    </source>
</evidence>
<keyword evidence="5" id="KW-0479">Metal-binding</keyword>
<evidence type="ECO:0000256" key="1">
    <source>
        <dbReference type="ARBA" id="ARBA00001926"/>
    </source>
</evidence>
<gene>
    <name evidence="9" type="ORF">GMD42_04950</name>
</gene>
<keyword evidence="6" id="KW-0249">Electron transport</keyword>
<dbReference type="GO" id="GO:0046872">
    <property type="term" value="F:metal ion binding"/>
    <property type="evidence" value="ECO:0007669"/>
    <property type="project" value="UniProtKB-KW"/>
</dbReference>
<sequence length="122" mass="13593">MKKRPLLFFLSLILGLTFAGPVSAQNAQQQITKEQCLACHGLTFSELVNKNIQVESDTGPVNPHVFLPHNDPNGEVTECTNCHQVHTTPPPKGYKDDQASLETCYSCHHNYELKKCSSCHDK</sequence>
<dbReference type="SUPFAM" id="SSF48695">
    <property type="entry name" value="Multiheme cytochromes"/>
    <property type="match status" value="1"/>
</dbReference>
<dbReference type="InterPro" id="IPR012286">
    <property type="entry name" value="Tetrahaem_cytochrome"/>
</dbReference>
<evidence type="ECO:0000313" key="9">
    <source>
        <dbReference type="EMBL" id="MTU42976.1"/>
    </source>
</evidence>
<protein>
    <recommendedName>
        <fullName evidence="8">Tetrahaem cytochrome domain-containing protein</fullName>
    </recommendedName>
</protein>
<dbReference type="EMBL" id="WNCL01000011">
    <property type="protein sequence ID" value="MTU42976.1"/>
    <property type="molecule type" value="Genomic_DNA"/>
</dbReference>
<keyword evidence="3" id="KW-0813">Transport</keyword>
<evidence type="ECO:0000256" key="5">
    <source>
        <dbReference type="ARBA" id="ARBA00022723"/>
    </source>
</evidence>
<evidence type="ECO:0000256" key="3">
    <source>
        <dbReference type="ARBA" id="ARBA00022448"/>
    </source>
</evidence>
<evidence type="ECO:0000256" key="2">
    <source>
        <dbReference type="ARBA" id="ARBA00004196"/>
    </source>
</evidence>
<name>A0A6I3S1X7_9BURK</name>
<feature type="domain" description="Tetrahaem cytochrome" evidence="8">
    <location>
        <begin position="25"/>
        <end position="109"/>
    </location>
</feature>
<dbReference type="GO" id="GO:0030313">
    <property type="term" value="C:cell envelope"/>
    <property type="evidence" value="ECO:0007669"/>
    <property type="project" value="UniProtKB-SubCell"/>
</dbReference>
<evidence type="ECO:0000256" key="4">
    <source>
        <dbReference type="ARBA" id="ARBA00022617"/>
    </source>
</evidence>
<keyword evidence="4" id="KW-0349">Heme</keyword>
<organism evidence="9 10">
    <name type="scientific">Parasutterella excrementihominis</name>
    <dbReference type="NCBI Taxonomy" id="487175"/>
    <lineage>
        <taxon>Bacteria</taxon>
        <taxon>Pseudomonadati</taxon>
        <taxon>Pseudomonadota</taxon>
        <taxon>Betaproteobacteria</taxon>
        <taxon>Burkholderiales</taxon>
        <taxon>Sutterellaceae</taxon>
        <taxon>Parasutterella</taxon>
    </lineage>
</organism>
<dbReference type="InterPro" id="IPR036280">
    <property type="entry name" value="Multihaem_cyt_sf"/>
</dbReference>
<dbReference type="Pfam" id="PF14537">
    <property type="entry name" value="Cytochrom_c3_2"/>
    <property type="match status" value="1"/>
</dbReference>
<evidence type="ECO:0000256" key="6">
    <source>
        <dbReference type="ARBA" id="ARBA00022982"/>
    </source>
</evidence>
<reference evidence="9 10" key="1">
    <citation type="journal article" date="2019" name="Nat. Med.">
        <title>A library of human gut bacterial isolates paired with longitudinal multiomics data enables mechanistic microbiome research.</title>
        <authorList>
            <person name="Poyet M."/>
            <person name="Groussin M."/>
            <person name="Gibbons S.M."/>
            <person name="Avila-Pacheco J."/>
            <person name="Jiang X."/>
            <person name="Kearney S.M."/>
            <person name="Perrotta A.R."/>
            <person name="Berdy B."/>
            <person name="Zhao S."/>
            <person name="Lieberman T.D."/>
            <person name="Swanson P.K."/>
            <person name="Smith M."/>
            <person name="Roesemann S."/>
            <person name="Alexander J.E."/>
            <person name="Rich S.A."/>
            <person name="Livny J."/>
            <person name="Vlamakis H."/>
            <person name="Clish C."/>
            <person name="Bullock K."/>
            <person name="Deik A."/>
            <person name="Scott J."/>
            <person name="Pierce K.A."/>
            <person name="Xavier R.J."/>
            <person name="Alm E.J."/>
        </authorList>
    </citation>
    <scope>NUCLEOTIDE SEQUENCE [LARGE SCALE GENOMIC DNA]</scope>
    <source>
        <strain evidence="9 10">BIOML-A2</strain>
    </source>
</reference>
<comment type="cofactor">
    <cofactor evidence="1">
        <name>heme c</name>
        <dbReference type="ChEBI" id="CHEBI:61717"/>
    </cofactor>
</comment>
<evidence type="ECO:0000259" key="8">
    <source>
        <dbReference type="Pfam" id="PF14537"/>
    </source>
</evidence>
<dbReference type="RefSeq" id="WP_155165408.1">
    <property type="nucleotide sequence ID" value="NZ_CATXDL010000023.1"/>
</dbReference>
<dbReference type="Gene3D" id="1.10.1130.10">
    <property type="entry name" value="Flavocytochrome C3, Chain A"/>
    <property type="match status" value="1"/>
</dbReference>